<dbReference type="EMBL" id="JBBWWQ010000021">
    <property type="protein sequence ID" value="KAK8914028.1"/>
    <property type="molecule type" value="Genomic_DNA"/>
</dbReference>
<keyword evidence="2" id="KW-1185">Reference proteome</keyword>
<proteinExistence type="predicted"/>
<dbReference type="PANTHER" id="PTHR33401:SF3">
    <property type="entry name" value="LOW AFFINITY POTASSIUM TRANSPORT SYSTEM PROTEIN"/>
    <property type="match status" value="1"/>
</dbReference>
<name>A0AAP0FT62_9ASPA</name>
<dbReference type="AlphaFoldDB" id="A0AAP0FT62"/>
<evidence type="ECO:0000313" key="1">
    <source>
        <dbReference type="EMBL" id="KAK8914028.1"/>
    </source>
</evidence>
<organism evidence="1 2">
    <name type="scientific">Platanthera zijinensis</name>
    <dbReference type="NCBI Taxonomy" id="2320716"/>
    <lineage>
        <taxon>Eukaryota</taxon>
        <taxon>Viridiplantae</taxon>
        <taxon>Streptophyta</taxon>
        <taxon>Embryophyta</taxon>
        <taxon>Tracheophyta</taxon>
        <taxon>Spermatophyta</taxon>
        <taxon>Magnoliopsida</taxon>
        <taxon>Liliopsida</taxon>
        <taxon>Asparagales</taxon>
        <taxon>Orchidaceae</taxon>
        <taxon>Orchidoideae</taxon>
        <taxon>Orchideae</taxon>
        <taxon>Orchidinae</taxon>
        <taxon>Platanthera</taxon>
    </lineage>
</organism>
<comment type="caution">
    <text evidence="1">The sequence shown here is derived from an EMBL/GenBank/DDBJ whole genome shotgun (WGS) entry which is preliminary data.</text>
</comment>
<protein>
    <submittedName>
        <fullName evidence="1">Uncharacterized protein</fullName>
    </submittedName>
</protein>
<accession>A0AAP0FT62</accession>
<sequence length="172" mass="19121">MLFAVGGGVFFSSSAQGYSQGLALLFLRPRDEERPMKITPWCQYRLEQSGVLDIQLASRKNRLDRRWASFMCCGRASAGTDGPFPPKVGPVLQPESSNASLISDKIAANYNVSDVERKVCIKSSLKRASENHSVVAESSEVESGSCVADRRKVQWRDACGRELVQIREFECR</sequence>
<dbReference type="Proteomes" id="UP001418222">
    <property type="component" value="Unassembled WGS sequence"/>
</dbReference>
<dbReference type="PANTHER" id="PTHR33401">
    <property type="entry name" value="LIGHT-HARVESTING COMPLEX-LIKE PROTEIN OHP2, CHLOROPLASTIC"/>
    <property type="match status" value="1"/>
</dbReference>
<reference evidence="1 2" key="1">
    <citation type="journal article" date="2022" name="Nat. Plants">
        <title>Genomes of leafy and leafless Platanthera orchids illuminate the evolution of mycoheterotrophy.</title>
        <authorList>
            <person name="Li M.H."/>
            <person name="Liu K.W."/>
            <person name="Li Z."/>
            <person name="Lu H.C."/>
            <person name="Ye Q.L."/>
            <person name="Zhang D."/>
            <person name="Wang J.Y."/>
            <person name="Li Y.F."/>
            <person name="Zhong Z.M."/>
            <person name="Liu X."/>
            <person name="Yu X."/>
            <person name="Liu D.K."/>
            <person name="Tu X.D."/>
            <person name="Liu B."/>
            <person name="Hao Y."/>
            <person name="Liao X.Y."/>
            <person name="Jiang Y.T."/>
            <person name="Sun W.H."/>
            <person name="Chen J."/>
            <person name="Chen Y.Q."/>
            <person name="Ai Y."/>
            <person name="Zhai J.W."/>
            <person name="Wu S.S."/>
            <person name="Zhou Z."/>
            <person name="Hsiao Y.Y."/>
            <person name="Wu W.L."/>
            <person name="Chen Y.Y."/>
            <person name="Lin Y.F."/>
            <person name="Hsu J.L."/>
            <person name="Li C.Y."/>
            <person name="Wang Z.W."/>
            <person name="Zhao X."/>
            <person name="Zhong W.Y."/>
            <person name="Ma X.K."/>
            <person name="Ma L."/>
            <person name="Huang J."/>
            <person name="Chen G.Z."/>
            <person name="Huang M.Z."/>
            <person name="Huang L."/>
            <person name="Peng D.H."/>
            <person name="Luo Y.B."/>
            <person name="Zou S.Q."/>
            <person name="Chen S.P."/>
            <person name="Lan S."/>
            <person name="Tsai W.C."/>
            <person name="Van de Peer Y."/>
            <person name="Liu Z.J."/>
        </authorList>
    </citation>
    <scope>NUCLEOTIDE SEQUENCE [LARGE SCALE GENOMIC DNA]</scope>
    <source>
        <strain evidence="1">Lor287</strain>
    </source>
</reference>
<gene>
    <name evidence="1" type="ORF">KSP39_PZI024461</name>
</gene>
<evidence type="ECO:0000313" key="2">
    <source>
        <dbReference type="Proteomes" id="UP001418222"/>
    </source>
</evidence>